<evidence type="ECO:0000259" key="1">
    <source>
        <dbReference type="Pfam" id="PF13649"/>
    </source>
</evidence>
<dbReference type="GO" id="GO:0008168">
    <property type="term" value="F:methyltransferase activity"/>
    <property type="evidence" value="ECO:0007669"/>
    <property type="project" value="UniProtKB-KW"/>
</dbReference>
<proteinExistence type="predicted"/>
<dbReference type="InterPro" id="IPR041698">
    <property type="entry name" value="Methyltransf_25"/>
</dbReference>
<dbReference type="SUPFAM" id="SSF53335">
    <property type="entry name" value="S-adenosyl-L-methionine-dependent methyltransferases"/>
    <property type="match status" value="1"/>
</dbReference>
<evidence type="ECO:0000313" key="3">
    <source>
        <dbReference type="Proteomes" id="UP000839052"/>
    </source>
</evidence>
<feature type="domain" description="Methyltransferase" evidence="1">
    <location>
        <begin position="34"/>
        <end position="110"/>
    </location>
</feature>
<dbReference type="CDD" id="cd02440">
    <property type="entry name" value="AdoMet_MTases"/>
    <property type="match status" value="1"/>
</dbReference>
<sequence length="185" mass="20805">MTKHNGNTVPLQPEGIPSPWICHYAKLIRSGGQVLDLACGSGRHARWLAANNWRVNAVDLDAAALAGLQQLSNVSTKIADLENNIWPYADYHFDGIVVSRYLHRPLLPRLIESLNAGGVLIYETFMDGNERFGRPKNPDFLLRSNELLEFFSPHLTVIAYQQGEFQEPGPTVMQRICAVSERRNH</sequence>
<dbReference type="GO" id="GO:0032259">
    <property type="term" value="P:methylation"/>
    <property type="evidence" value="ECO:0007669"/>
    <property type="project" value="UniProtKB-KW"/>
</dbReference>
<dbReference type="Gene3D" id="3.40.50.150">
    <property type="entry name" value="Vaccinia Virus protein VP39"/>
    <property type="match status" value="1"/>
</dbReference>
<dbReference type="Proteomes" id="UP000839052">
    <property type="component" value="Chromosome"/>
</dbReference>
<name>A0ABM8YVK8_9PROT</name>
<dbReference type="InterPro" id="IPR029063">
    <property type="entry name" value="SAM-dependent_MTases_sf"/>
</dbReference>
<dbReference type="EMBL" id="OU912926">
    <property type="protein sequence ID" value="CAG9931478.1"/>
    <property type="molecule type" value="Genomic_DNA"/>
</dbReference>
<keyword evidence="2" id="KW-0808">Transferase</keyword>
<evidence type="ECO:0000313" key="2">
    <source>
        <dbReference type="EMBL" id="CAG9931478.1"/>
    </source>
</evidence>
<keyword evidence="3" id="KW-1185">Reference proteome</keyword>
<reference evidence="2 3" key="1">
    <citation type="submission" date="2021-10" db="EMBL/GenBank/DDBJ databases">
        <authorList>
            <person name="Koch H."/>
        </authorList>
    </citation>
    <scope>NUCLEOTIDE SEQUENCE [LARGE SCALE GENOMIC DNA]</scope>
    <source>
        <strain evidence="2">6680</strain>
    </source>
</reference>
<dbReference type="Pfam" id="PF13649">
    <property type="entry name" value="Methyltransf_25"/>
    <property type="match status" value="1"/>
</dbReference>
<organism evidence="2 3">
    <name type="scientific">Candidatus Nitrotoga arctica</name>
    <dbReference type="NCBI Taxonomy" id="453162"/>
    <lineage>
        <taxon>Bacteria</taxon>
        <taxon>Pseudomonadati</taxon>
        <taxon>Pseudomonadota</taxon>
        <taxon>Betaproteobacteria</taxon>
        <taxon>Nitrosomonadales</taxon>
        <taxon>Gallionellaceae</taxon>
        <taxon>Candidatus Nitrotoga</taxon>
    </lineage>
</organism>
<dbReference type="RefSeq" id="WP_239795578.1">
    <property type="nucleotide sequence ID" value="NZ_OU912926.1"/>
</dbReference>
<accession>A0ABM8YVK8</accession>
<keyword evidence="2" id="KW-0489">Methyltransferase</keyword>
<gene>
    <name evidence="2" type="ORF">NTG6680_0225</name>
</gene>
<protein>
    <submittedName>
        <fullName evidence="2">SAM-dependent methyltransferase</fullName>
    </submittedName>
</protein>